<proteinExistence type="predicted"/>
<accession>A0AAV7WSV2</accession>
<evidence type="ECO:0000313" key="1">
    <source>
        <dbReference type="EMBL" id="KAJ1216419.1"/>
    </source>
</evidence>
<dbReference type="EMBL" id="JANPWB010000001">
    <property type="protein sequence ID" value="KAJ1216419.1"/>
    <property type="molecule type" value="Genomic_DNA"/>
</dbReference>
<gene>
    <name evidence="1" type="ORF">NDU88_004021</name>
</gene>
<dbReference type="Proteomes" id="UP001066276">
    <property type="component" value="Chromosome 1_1"/>
</dbReference>
<organism evidence="1 2">
    <name type="scientific">Pleurodeles waltl</name>
    <name type="common">Iberian ribbed newt</name>
    <dbReference type="NCBI Taxonomy" id="8319"/>
    <lineage>
        <taxon>Eukaryota</taxon>
        <taxon>Metazoa</taxon>
        <taxon>Chordata</taxon>
        <taxon>Craniata</taxon>
        <taxon>Vertebrata</taxon>
        <taxon>Euteleostomi</taxon>
        <taxon>Amphibia</taxon>
        <taxon>Batrachia</taxon>
        <taxon>Caudata</taxon>
        <taxon>Salamandroidea</taxon>
        <taxon>Salamandridae</taxon>
        <taxon>Pleurodelinae</taxon>
        <taxon>Pleurodeles</taxon>
    </lineage>
</organism>
<evidence type="ECO:0000313" key="2">
    <source>
        <dbReference type="Proteomes" id="UP001066276"/>
    </source>
</evidence>
<dbReference type="AlphaFoldDB" id="A0AAV7WSV2"/>
<keyword evidence="2" id="KW-1185">Reference proteome</keyword>
<comment type="caution">
    <text evidence="1">The sequence shown here is derived from an EMBL/GenBank/DDBJ whole genome shotgun (WGS) entry which is preliminary data.</text>
</comment>
<protein>
    <submittedName>
        <fullName evidence="1">Uncharacterized protein</fullName>
    </submittedName>
</protein>
<name>A0AAV7WSV2_PLEWA</name>
<sequence length="181" mass="18929">MASPHGPSPRDSISEVVLPLCPDIRGGPRHPAQAVGVGRGGFLSKGANVILVLCPLLRPLGIRYVLAGCLQIPQHGWHLQDPPPCRENVRGAPGEGEPCTPLQHSRSQSPAATALTPGIFFQLQQHSVPEPLDSSPGFGVAGLPLARSKAGDEVLSAQAALNPTQRCERLSAAYRVGPVAI</sequence>
<reference evidence="1" key="1">
    <citation type="journal article" date="2022" name="bioRxiv">
        <title>Sequencing and chromosome-scale assembly of the giantPleurodeles waltlgenome.</title>
        <authorList>
            <person name="Brown T."/>
            <person name="Elewa A."/>
            <person name="Iarovenko S."/>
            <person name="Subramanian E."/>
            <person name="Araus A.J."/>
            <person name="Petzold A."/>
            <person name="Susuki M."/>
            <person name="Suzuki K.-i.T."/>
            <person name="Hayashi T."/>
            <person name="Toyoda A."/>
            <person name="Oliveira C."/>
            <person name="Osipova E."/>
            <person name="Leigh N.D."/>
            <person name="Simon A."/>
            <person name="Yun M.H."/>
        </authorList>
    </citation>
    <scope>NUCLEOTIDE SEQUENCE</scope>
    <source>
        <strain evidence="1">20211129_DDA</strain>
        <tissue evidence="1">Liver</tissue>
    </source>
</reference>